<name>A0A853EYA2_9MICO</name>
<feature type="compositionally biased region" description="Low complexity" evidence="1">
    <location>
        <begin position="8"/>
        <end position="67"/>
    </location>
</feature>
<evidence type="ECO:0000313" key="3">
    <source>
        <dbReference type="Proteomes" id="UP000561011"/>
    </source>
</evidence>
<evidence type="ECO:0000313" key="2">
    <source>
        <dbReference type="EMBL" id="NYS95509.1"/>
    </source>
</evidence>
<feature type="region of interest" description="Disordered" evidence="1">
    <location>
        <begin position="364"/>
        <end position="395"/>
    </location>
</feature>
<feature type="region of interest" description="Disordered" evidence="1">
    <location>
        <begin position="1"/>
        <end position="91"/>
    </location>
</feature>
<proteinExistence type="predicted"/>
<dbReference type="Proteomes" id="UP000561011">
    <property type="component" value="Unassembled WGS sequence"/>
</dbReference>
<dbReference type="RefSeq" id="WP_179914647.1">
    <property type="nucleotide sequence ID" value="NZ_JACBYE010000082.1"/>
</dbReference>
<comment type="caution">
    <text evidence="2">The sequence shown here is derived from an EMBL/GenBank/DDBJ whole genome shotgun (WGS) entry which is preliminary data.</text>
</comment>
<protein>
    <submittedName>
        <fullName evidence="2">Uncharacterized protein</fullName>
    </submittedName>
</protein>
<sequence length="395" mass="40947">MTVDRARTGAGAESAAGTSESTSTSTSTGSGSGTRTSPGTGTGTGTTISPSPNPSTGTTNSPSTNPSVRVRVRDTANTPSARPGRASRSRRPLAAVAAVGVLLGLGACSPEPVRGEAFPDWDAVDVAATERFTAQMDLLDSHILESSPFTTGETTDITGVTYTHATFGEDTSAGQSVVAVSGNPASLFTQQNDPGTGRTIDMLHVGGDSWDYLLLGDGLDTDIDTPWVRFPTLYGSLGILGDNAMCYVLGFSTVCDVRDAINATEASDAGPSMRRTVTSSRDGEVLSQTEVTLQSILDAEMLSMPESLTAMLTDTMLSTLVPVNLWQDADGALLKIEMNGVVPGEGDVPDLVLQLGFEITGTAARDDVPPAPELDDVTTLSETERDDFINSLGDA</sequence>
<organism evidence="2 3">
    <name type="scientific">Sanguibacter inulinus</name>
    <dbReference type="NCBI Taxonomy" id="60922"/>
    <lineage>
        <taxon>Bacteria</taxon>
        <taxon>Bacillati</taxon>
        <taxon>Actinomycetota</taxon>
        <taxon>Actinomycetes</taxon>
        <taxon>Micrococcales</taxon>
        <taxon>Sanguibacteraceae</taxon>
        <taxon>Sanguibacter</taxon>
    </lineage>
</organism>
<evidence type="ECO:0000256" key="1">
    <source>
        <dbReference type="SAM" id="MobiDB-lite"/>
    </source>
</evidence>
<keyword evidence="3" id="KW-1185">Reference proteome</keyword>
<dbReference type="AlphaFoldDB" id="A0A853EYA2"/>
<gene>
    <name evidence="2" type="ORF">HZZ10_18555</name>
</gene>
<accession>A0A853EYA2</accession>
<reference evidence="2 3" key="1">
    <citation type="submission" date="2020-07" db="EMBL/GenBank/DDBJ databases">
        <title>MOT database genomes.</title>
        <authorList>
            <person name="Joseph S."/>
            <person name="Aduse-Opoku J."/>
            <person name="Hashim A."/>
            <person name="Wade W."/>
            <person name="Curtis M."/>
        </authorList>
    </citation>
    <scope>NUCLEOTIDE SEQUENCE [LARGE SCALE GENOMIC DNA]</scope>
    <source>
        <strain evidence="2 3">DSM 100099</strain>
    </source>
</reference>
<dbReference type="EMBL" id="JACBYE010000082">
    <property type="protein sequence ID" value="NYS95509.1"/>
    <property type="molecule type" value="Genomic_DNA"/>
</dbReference>